<accession>A0A1H9Q1R1</accession>
<dbReference type="SUPFAM" id="SSF55874">
    <property type="entry name" value="ATPase domain of HSP90 chaperone/DNA topoisomerase II/histidine kinase"/>
    <property type="match status" value="1"/>
</dbReference>
<dbReference type="PANTHER" id="PTHR40448:SF1">
    <property type="entry name" value="TWO-COMPONENT SENSOR HISTIDINE KINASE"/>
    <property type="match status" value="1"/>
</dbReference>
<feature type="transmembrane region" description="Helical" evidence="1">
    <location>
        <begin position="160"/>
        <end position="179"/>
    </location>
</feature>
<feature type="transmembrane region" description="Helical" evidence="1">
    <location>
        <begin position="78"/>
        <end position="97"/>
    </location>
</feature>
<evidence type="ECO:0000313" key="3">
    <source>
        <dbReference type="EMBL" id="SER54401.1"/>
    </source>
</evidence>
<feature type="transmembrane region" description="Helical" evidence="1">
    <location>
        <begin position="29"/>
        <end position="48"/>
    </location>
</feature>
<feature type="transmembrane region" description="Helical" evidence="1">
    <location>
        <begin position="109"/>
        <end position="126"/>
    </location>
</feature>
<protein>
    <submittedName>
        <fullName evidence="3">GHKL domain-containing protein</fullName>
    </submittedName>
</protein>
<dbReference type="RefSeq" id="WP_027421760.1">
    <property type="nucleotide sequence ID" value="NZ_FOGW01000005.1"/>
</dbReference>
<keyword evidence="1" id="KW-0812">Transmembrane</keyword>
<keyword evidence="1" id="KW-1133">Transmembrane helix</keyword>
<evidence type="ECO:0000259" key="2">
    <source>
        <dbReference type="Pfam" id="PF14501"/>
    </source>
</evidence>
<gene>
    <name evidence="3" type="ORF">SAMN02910429_00414</name>
</gene>
<dbReference type="InterPro" id="IPR036890">
    <property type="entry name" value="HATPase_C_sf"/>
</dbReference>
<dbReference type="Gene3D" id="3.30.565.10">
    <property type="entry name" value="Histidine kinase-like ATPase, C-terminal domain"/>
    <property type="match status" value="1"/>
</dbReference>
<dbReference type="GO" id="GO:0042802">
    <property type="term" value="F:identical protein binding"/>
    <property type="evidence" value="ECO:0007669"/>
    <property type="project" value="TreeGrafter"/>
</dbReference>
<evidence type="ECO:0000256" key="1">
    <source>
        <dbReference type="SAM" id="Phobius"/>
    </source>
</evidence>
<dbReference type="Pfam" id="PF14501">
    <property type="entry name" value="HATPase_c_5"/>
    <property type="match status" value="1"/>
</dbReference>
<dbReference type="EMBL" id="FOGW01000005">
    <property type="protein sequence ID" value="SER54401.1"/>
    <property type="molecule type" value="Genomic_DNA"/>
</dbReference>
<proteinExistence type="predicted"/>
<dbReference type="AlphaFoldDB" id="A0A1H9Q1R1"/>
<sequence length="405" mass="46708">MKKRYTYKQIFLAEKDPYIQRQKISAINMLLQIMSLICFSLIIAPISAGEFKIGLIYFGLGVFFLLNDIILKKTKKHIIVLFSTLTGLYLILGYQFWMERHMDFGMDAYWLWIIIIPFVANFSGGIFYGNLASLGGWILAVIFMWSPVKNMVQDYGANMVKFYPINYLCVMIVSTCIQYKMTCYQLFRKEAESELAFRQKERFQRMEEQITIYEENETVIRKLKHDIRHFNRVLRSYIKEGEINKTLEYLDQIDGKLEDVNNTNYCENKLINGLLTVYVSHAKMSKCDIKVKAIVPENIAIDAIDLTSIIANAIENADEAVRRVEEEKRSIRVTLVYDAGKLKLEVKNTCAIDTKFNDDGLPISTKQVKSGIGTKNIKETAEKYGGFASFVQVNNLFILKAVINC</sequence>
<dbReference type="Proteomes" id="UP000182471">
    <property type="component" value="Unassembled WGS sequence"/>
</dbReference>
<keyword evidence="1" id="KW-0472">Membrane</keyword>
<dbReference type="OrthoDB" id="9156435at2"/>
<name>A0A1H9Q1R1_9FIRM</name>
<feature type="domain" description="Sensor histidine kinase NatK-like C-terminal" evidence="2">
    <location>
        <begin position="302"/>
        <end position="403"/>
    </location>
</feature>
<dbReference type="PANTHER" id="PTHR40448">
    <property type="entry name" value="TWO-COMPONENT SENSOR HISTIDINE KINASE"/>
    <property type="match status" value="1"/>
</dbReference>
<organism evidence="3 4">
    <name type="scientific">Lachnobacterium bovis</name>
    <dbReference type="NCBI Taxonomy" id="140626"/>
    <lineage>
        <taxon>Bacteria</taxon>
        <taxon>Bacillati</taxon>
        <taxon>Bacillota</taxon>
        <taxon>Clostridia</taxon>
        <taxon>Lachnospirales</taxon>
        <taxon>Lachnospiraceae</taxon>
        <taxon>Lachnobacterium</taxon>
    </lineage>
</organism>
<feature type="transmembrane region" description="Helical" evidence="1">
    <location>
        <begin position="54"/>
        <end position="71"/>
    </location>
</feature>
<reference evidence="4" key="1">
    <citation type="submission" date="2016-10" db="EMBL/GenBank/DDBJ databases">
        <authorList>
            <person name="Varghese N."/>
            <person name="Submissions S."/>
        </authorList>
    </citation>
    <scope>NUCLEOTIDE SEQUENCE [LARGE SCALE GENOMIC DNA]</scope>
    <source>
        <strain evidence="4">S1b</strain>
    </source>
</reference>
<dbReference type="InterPro" id="IPR032834">
    <property type="entry name" value="NatK-like_C"/>
</dbReference>
<evidence type="ECO:0000313" key="4">
    <source>
        <dbReference type="Proteomes" id="UP000182471"/>
    </source>
</evidence>
<keyword evidence="4" id="KW-1185">Reference proteome</keyword>